<dbReference type="Proteomes" id="UP000605201">
    <property type="component" value="Unassembled WGS sequence"/>
</dbReference>
<dbReference type="PANTHER" id="PTHR32071">
    <property type="entry name" value="TRANSCRIPTIONAL REGULATORY PROTEIN"/>
    <property type="match status" value="1"/>
</dbReference>
<evidence type="ECO:0000256" key="4">
    <source>
        <dbReference type="ARBA" id="ARBA00023163"/>
    </source>
</evidence>
<feature type="domain" description="Response regulatory" evidence="7">
    <location>
        <begin position="1"/>
        <end position="117"/>
    </location>
</feature>
<feature type="modified residue" description="4-aspartylphosphate" evidence="5">
    <location>
        <position position="47"/>
    </location>
</feature>
<dbReference type="Gene3D" id="3.40.50.300">
    <property type="entry name" value="P-loop containing nucleotide triphosphate hydrolases"/>
    <property type="match status" value="1"/>
</dbReference>
<evidence type="ECO:0000256" key="5">
    <source>
        <dbReference type="PROSITE-ProRule" id="PRU00169"/>
    </source>
</evidence>
<dbReference type="CDD" id="cd00156">
    <property type="entry name" value="REC"/>
    <property type="match status" value="1"/>
</dbReference>
<dbReference type="GO" id="GO:0005524">
    <property type="term" value="F:ATP binding"/>
    <property type="evidence" value="ECO:0007669"/>
    <property type="project" value="UniProtKB-KW"/>
</dbReference>
<evidence type="ECO:0000259" key="7">
    <source>
        <dbReference type="PROSITE" id="PS50110"/>
    </source>
</evidence>
<dbReference type="InterPro" id="IPR027417">
    <property type="entry name" value="P-loop_NTPase"/>
</dbReference>
<evidence type="ECO:0000256" key="2">
    <source>
        <dbReference type="ARBA" id="ARBA00022840"/>
    </source>
</evidence>
<dbReference type="InterPro" id="IPR009057">
    <property type="entry name" value="Homeodomain-like_sf"/>
</dbReference>
<protein>
    <submittedName>
        <fullName evidence="8">Sigma-54-dependent Fis family transcriptional regulator</fullName>
    </submittedName>
</protein>
<dbReference type="EMBL" id="JACNIG010000287">
    <property type="protein sequence ID" value="MBC8433262.1"/>
    <property type="molecule type" value="Genomic_DNA"/>
</dbReference>
<dbReference type="InterPro" id="IPR025944">
    <property type="entry name" value="Sigma_54_int_dom_CS"/>
</dbReference>
<dbReference type="Pfam" id="PF00158">
    <property type="entry name" value="Sigma54_activat"/>
    <property type="match status" value="1"/>
</dbReference>
<dbReference type="FunFam" id="3.40.50.300:FF:000006">
    <property type="entry name" value="DNA-binding transcriptional regulator NtrC"/>
    <property type="match status" value="1"/>
</dbReference>
<keyword evidence="5" id="KW-0597">Phosphoprotein</keyword>
<dbReference type="PANTHER" id="PTHR32071:SF113">
    <property type="entry name" value="ALGINATE BIOSYNTHESIS TRANSCRIPTIONAL REGULATORY PROTEIN ALGB"/>
    <property type="match status" value="1"/>
</dbReference>
<dbReference type="PROSITE" id="PS00688">
    <property type="entry name" value="SIGMA54_INTERACT_3"/>
    <property type="match status" value="1"/>
</dbReference>
<dbReference type="GO" id="GO:0006355">
    <property type="term" value="P:regulation of DNA-templated transcription"/>
    <property type="evidence" value="ECO:0007669"/>
    <property type="project" value="InterPro"/>
</dbReference>
<comment type="caution">
    <text evidence="8">The sequence shown here is derived from an EMBL/GenBank/DDBJ whole genome shotgun (WGS) entry which is preliminary data.</text>
</comment>
<dbReference type="InterPro" id="IPR011006">
    <property type="entry name" value="CheY-like_superfamily"/>
</dbReference>
<dbReference type="Pfam" id="PF02954">
    <property type="entry name" value="HTH_8"/>
    <property type="match status" value="1"/>
</dbReference>
<proteinExistence type="predicted"/>
<gene>
    <name evidence="8" type="ORF">H8D96_15235</name>
</gene>
<keyword evidence="3" id="KW-0805">Transcription regulation</keyword>
<dbReference type="SUPFAM" id="SSF52172">
    <property type="entry name" value="CheY-like"/>
    <property type="match status" value="1"/>
</dbReference>
<dbReference type="SMART" id="SM00382">
    <property type="entry name" value="AAA"/>
    <property type="match status" value="1"/>
</dbReference>
<dbReference type="PROSITE" id="PS50045">
    <property type="entry name" value="SIGMA54_INTERACT_4"/>
    <property type="match status" value="1"/>
</dbReference>
<dbReference type="SUPFAM" id="SSF52540">
    <property type="entry name" value="P-loop containing nucleoside triphosphate hydrolases"/>
    <property type="match status" value="1"/>
</dbReference>
<dbReference type="InterPro" id="IPR003593">
    <property type="entry name" value="AAA+_ATPase"/>
</dbReference>
<evidence type="ECO:0000256" key="1">
    <source>
        <dbReference type="ARBA" id="ARBA00022741"/>
    </source>
</evidence>
<dbReference type="InterPro" id="IPR025662">
    <property type="entry name" value="Sigma_54_int_dom_ATP-bd_1"/>
</dbReference>
<dbReference type="InterPro" id="IPR002078">
    <property type="entry name" value="Sigma_54_int"/>
</dbReference>
<dbReference type="InterPro" id="IPR002197">
    <property type="entry name" value="HTH_Fis"/>
</dbReference>
<dbReference type="SUPFAM" id="SSF46689">
    <property type="entry name" value="Homeodomain-like"/>
    <property type="match status" value="1"/>
</dbReference>
<dbReference type="PROSITE" id="PS00675">
    <property type="entry name" value="SIGMA54_INTERACT_1"/>
    <property type="match status" value="1"/>
</dbReference>
<feature type="domain" description="Sigma-54 factor interaction" evidence="6">
    <location>
        <begin position="146"/>
        <end position="371"/>
    </location>
</feature>
<sequence length="462" mass="52260">MVVSKDMQVVETIKGCAHSDFRFYSAAYKSGALEKLREVRYDIVFIDLNLLIENGRQGSYEKELEPFKHLHPTIQIVVMSSDKDVQYAVRAVNAGASHYLTYPIIAEEVRLLFHTISTSVTQQAELDYLRDKFWKADALDVAQTINPVMKEVFNKVRAVAPTKTTVLLMGETGTGKGVLAKLLHSHSHRENAQFISVHCGAIPDTLLESELFGHEKGAFTGALRKKLGKFEIAGKGTIFLDEIATITPSAQVKLLQVLQDGLFSRVGGEEILTSNARVIAASNSNLKQMAENGEFRKDLFYRLNVFPIEIPPLKDRIEDIPVLIRFFINKFNKEFGKEIKDIHPDVLEALRCYSWPGNIRELENLLERSYILETSSMLTPKCFPNELFEGQSATAFRPINSTVSLAEARRKALEDFEREYLKDLLARHTGSIKESAEEADISTRQLHKLMSRYGIRKEDFKA</sequence>
<dbReference type="Gene3D" id="1.10.10.60">
    <property type="entry name" value="Homeodomain-like"/>
    <property type="match status" value="1"/>
</dbReference>
<dbReference type="Pfam" id="PF25601">
    <property type="entry name" value="AAA_lid_14"/>
    <property type="match status" value="1"/>
</dbReference>
<keyword evidence="2" id="KW-0067">ATP-binding</keyword>
<evidence type="ECO:0000313" key="9">
    <source>
        <dbReference type="Proteomes" id="UP000605201"/>
    </source>
</evidence>
<evidence type="ECO:0000259" key="6">
    <source>
        <dbReference type="PROSITE" id="PS50045"/>
    </source>
</evidence>
<dbReference type="Pfam" id="PF00072">
    <property type="entry name" value="Response_reg"/>
    <property type="match status" value="1"/>
</dbReference>
<organism evidence="8 9">
    <name type="scientific">Candidatus Desulfatibia vada</name>
    <dbReference type="NCBI Taxonomy" id="2841696"/>
    <lineage>
        <taxon>Bacteria</taxon>
        <taxon>Pseudomonadati</taxon>
        <taxon>Thermodesulfobacteriota</taxon>
        <taxon>Desulfobacteria</taxon>
        <taxon>Desulfobacterales</taxon>
        <taxon>Desulfobacterales incertae sedis</taxon>
        <taxon>Candidatus Desulfatibia</taxon>
    </lineage>
</organism>
<evidence type="ECO:0000313" key="8">
    <source>
        <dbReference type="EMBL" id="MBC8433262.1"/>
    </source>
</evidence>
<keyword evidence="1" id="KW-0547">Nucleotide-binding</keyword>
<dbReference type="GO" id="GO:0000160">
    <property type="term" value="P:phosphorelay signal transduction system"/>
    <property type="evidence" value="ECO:0007669"/>
    <property type="project" value="InterPro"/>
</dbReference>
<keyword evidence="4" id="KW-0804">Transcription</keyword>
<accession>A0A8J6P4F5</accession>
<dbReference type="CDD" id="cd00009">
    <property type="entry name" value="AAA"/>
    <property type="match status" value="1"/>
</dbReference>
<dbReference type="AlphaFoldDB" id="A0A8J6P4F5"/>
<name>A0A8J6P4F5_9BACT</name>
<dbReference type="Gene3D" id="1.10.8.60">
    <property type="match status" value="1"/>
</dbReference>
<dbReference type="GO" id="GO:0043565">
    <property type="term" value="F:sequence-specific DNA binding"/>
    <property type="evidence" value="ECO:0007669"/>
    <property type="project" value="InterPro"/>
</dbReference>
<reference evidence="8 9" key="1">
    <citation type="submission" date="2020-08" db="EMBL/GenBank/DDBJ databases">
        <title>Bridging the membrane lipid divide: bacteria of the FCB group superphylum have the potential to synthesize archaeal ether lipids.</title>
        <authorList>
            <person name="Villanueva L."/>
            <person name="Von Meijenfeldt F.A.B."/>
            <person name="Westbye A.B."/>
            <person name="Yadav S."/>
            <person name="Hopmans E.C."/>
            <person name="Dutilh B.E."/>
            <person name="Sinninghe Damste J.S."/>
        </authorList>
    </citation>
    <scope>NUCLEOTIDE SEQUENCE [LARGE SCALE GENOMIC DNA]</scope>
    <source>
        <strain evidence="8">NIOZ-UU17</strain>
    </source>
</reference>
<dbReference type="Gene3D" id="3.40.50.2300">
    <property type="match status" value="1"/>
</dbReference>
<dbReference type="InterPro" id="IPR058031">
    <property type="entry name" value="AAA_lid_NorR"/>
</dbReference>
<evidence type="ECO:0000256" key="3">
    <source>
        <dbReference type="ARBA" id="ARBA00023015"/>
    </source>
</evidence>
<dbReference type="PROSITE" id="PS50110">
    <property type="entry name" value="RESPONSE_REGULATORY"/>
    <property type="match status" value="1"/>
</dbReference>
<dbReference type="InterPro" id="IPR001789">
    <property type="entry name" value="Sig_transdc_resp-reg_receiver"/>
</dbReference>